<dbReference type="InterPro" id="IPR003594">
    <property type="entry name" value="HATPase_dom"/>
</dbReference>
<dbReference type="InterPro" id="IPR003661">
    <property type="entry name" value="HisK_dim/P_dom"/>
</dbReference>
<evidence type="ECO:0000259" key="19">
    <source>
        <dbReference type="PROSITE" id="PS50885"/>
    </source>
</evidence>
<evidence type="ECO:0000256" key="12">
    <source>
        <dbReference type="ARBA" id="ARBA00023012"/>
    </source>
</evidence>
<proteinExistence type="predicted"/>
<evidence type="ECO:0000256" key="16">
    <source>
        <dbReference type="ARBA" id="ARBA00040841"/>
    </source>
</evidence>
<feature type="domain" description="Histidine kinase" evidence="18">
    <location>
        <begin position="247"/>
        <end position="461"/>
    </location>
</feature>
<dbReference type="PANTHER" id="PTHR45528:SF11">
    <property type="entry name" value="HISTIDINE KINASE"/>
    <property type="match status" value="1"/>
</dbReference>
<evidence type="ECO:0000256" key="15">
    <source>
        <dbReference type="ARBA" id="ARBA00037219"/>
    </source>
</evidence>
<accession>A0ABS8YHS3</accession>
<sequence length="462" mass="51950">MNTLYTRIVLFSVVIVLVSFASAFFAANFAYSHTLTENYELKMEKVGAALSKLGEQMTNSPSSVDELLDSLSKLGYQLYVIDEAGHIKTYGRAFDDVSLTPEIIDTVLKGGTYQGMRTHKQNWFVPTVFENRLELSYGTPAELAGERHALFVRPDMVQQTEEVRILVAVLLIGTFVISLVLIAIKTRYLVRPLHRLTDATMKLENGNYDVQLDITRKDEIGVLARRFTRMAAVLGQVDAMQKQFVANVSHEIQSPLTSIRGLARQLLDHPLPPEQERKYLQIIDDESSRLSGLGRQLLTLAALERGKEALKHAPFRLDEQLRQIIIVQEPQWGEKNLQLNLELEEVVIHGDPGLLHQVWSNLLSNGIKFTEPGGQLHIKCRKLLHEVEVIFSDTGEGIPEEALPYLFDRFYKYDKRKGNAHGTGLGLSIVKRIVELHEGTIRATNNTGAGAAFSVRLPVREI</sequence>
<evidence type="ECO:0000256" key="8">
    <source>
        <dbReference type="ARBA" id="ARBA00022741"/>
    </source>
</evidence>
<dbReference type="InterPro" id="IPR005467">
    <property type="entry name" value="His_kinase_dom"/>
</dbReference>
<dbReference type="SUPFAM" id="SSF158472">
    <property type="entry name" value="HAMP domain-like"/>
    <property type="match status" value="1"/>
</dbReference>
<dbReference type="EMBL" id="JAJNBZ010000018">
    <property type="protein sequence ID" value="MCE5171485.1"/>
    <property type="molecule type" value="Genomic_DNA"/>
</dbReference>
<evidence type="ECO:0000256" key="2">
    <source>
        <dbReference type="ARBA" id="ARBA00004651"/>
    </source>
</evidence>
<organism evidence="20 21">
    <name type="scientific">Paenibacillus profundus</name>
    <dbReference type="NCBI Taxonomy" id="1173085"/>
    <lineage>
        <taxon>Bacteria</taxon>
        <taxon>Bacillati</taxon>
        <taxon>Bacillota</taxon>
        <taxon>Bacilli</taxon>
        <taxon>Bacillales</taxon>
        <taxon>Paenibacillaceae</taxon>
        <taxon>Paenibacillus</taxon>
    </lineage>
</organism>
<evidence type="ECO:0000256" key="14">
    <source>
        <dbReference type="ARBA" id="ARBA00023136"/>
    </source>
</evidence>
<comment type="catalytic activity">
    <reaction evidence="1">
        <text>ATP + protein L-histidine = ADP + protein N-phospho-L-histidine.</text>
        <dbReference type="EC" id="2.7.13.3"/>
    </reaction>
</comment>
<evidence type="ECO:0000256" key="4">
    <source>
        <dbReference type="ARBA" id="ARBA00022475"/>
    </source>
</evidence>
<feature type="transmembrane region" description="Helical" evidence="17">
    <location>
        <begin position="163"/>
        <end position="184"/>
    </location>
</feature>
<dbReference type="Pfam" id="PF00672">
    <property type="entry name" value="HAMP"/>
    <property type="match status" value="1"/>
</dbReference>
<dbReference type="InterPro" id="IPR004358">
    <property type="entry name" value="Sig_transdc_His_kin-like_C"/>
</dbReference>
<keyword evidence="21" id="KW-1185">Reference proteome</keyword>
<dbReference type="PROSITE" id="PS50109">
    <property type="entry name" value="HIS_KIN"/>
    <property type="match status" value="1"/>
</dbReference>
<dbReference type="InterPro" id="IPR050398">
    <property type="entry name" value="HssS/ArlS-like"/>
</dbReference>
<comment type="caution">
    <text evidence="20">The sequence shown here is derived from an EMBL/GenBank/DDBJ whole genome shotgun (WGS) entry which is preliminary data.</text>
</comment>
<evidence type="ECO:0000259" key="18">
    <source>
        <dbReference type="PROSITE" id="PS50109"/>
    </source>
</evidence>
<keyword evidence="7 17" id="KW-0812">Transmembrane</keyword>
<dbReference type="PROSITE" id="PS50885">
    <property type="entry name" value="HAMP"/>
    <property type="match status" value="1"/>
</dbReference>
<keyword evidence="12" id="KW-0902">Two-component regulatory system</keyword>
<evidence type="ECO:0000256" key="5">
    <source>
        <dbReference type="ARBA" id="ARBA00022553"/>
    </source>
</evidence>
<dbReference type="PRINTS" id="PR00344">
    <property type="entry name" value="BCTRLSENSOR"/>
</dbReference>
<gene>
    <name evidence="20" type="ORF">LQV63_19475</name>
</gene>
<evidence type="ECO:0000256" key="17">
    <source>
        <dbReference type="SAM" id="Phobius"/>
    </source>
</evidence>
<keyword evidence="5" id="KW-0597">Phosphoprotein</keyword>
<evidence type="ECO:0000256" key="9">
    <source>
        <dbReference type="ARBA" id="ARBA00022777"/>
    </source>
</evidence>
<dbReference type="SUPFAM" id="SSF55874">
    <property type="entry name" value="ATPase domain of HSP90 chaperone/DNA topoisomerase II/histidine kinase"/>
    <property type="match status" value="1"/>
</dbReference>
<comment type="function">
    <text evidence="15">Member of the two-component regulatory system HssS/HssR involved in intracellular heme homeostasis and tempering of staphylococcal virulence. HssS functions as a heme sensor histidine kinase which is autophosphorylated at a histidine residue and transfers its phosphate group to an aspartate residue of HssR. HssR/HssS activates the expression of hrtAB, an efflux pump, in response to extracellular heme, hemin, hemoglobin or blood.</text>
</comment>
<keyword evidence="8" id="KW-0547">Nucleotide-binding</keyword>
<keyword evidence="14 17" id="KW-0472">Membrane</keyword>
<dbReference type="SUPFAM" id="SSF47384">
    <property type="entry name" value="Homodimeric domain of signal transducing histidine kinase"/>
    <property type="match status" value="1"/>
</dbReference>
<dbReference type="InterPro" id="IPR036890">
    <property type="entry name" value="HATPase_C_sf"/>
</dbReference>
<dbReference type="SMART" id="SM00388">
    <property type="entry name" value="HisKA"/>
    <property type="match status" value="1"/>
</dbReference>
<evidence type="ECO:0000256" key="1">
    <source>
        <dbReference type="ARBA" id="ARBA00000085"/>
    </source>
</evidence>
<dbReference type="GO" id="GO:0016301">
    <property type="term" value="F:kinase activity"/>
    <property type="evidence" value="ECO:0007669"/>
    <property type="project" value="UniProtKB-KW"/>
</dbReference>
<evidence type="ECO:0000313" key="20">
    <source>
        <dbReference type="EMBL" id="MCE5171485.1"/>
    </source>
</evidence>
<dbReference type="RefSeq" id="WP_233697952.1">
    <property type="nucleotide sequence ID" value="NZ_JAJNBZ010000018.1"/>
</dbReference>
<evidence type="ECO:0000256" key="10">
    <source>
        <dbReference type="ARBA" id="ARBA00022840"/>
    </source>
</evidence>
<feature type="domain" description="HAMP" evidence="19">
    <location>
        <begin position="187"/>
        <end position="239"/>
    </location>
</feature>
<keyword evidence="4" id="KW-1003">Cell membrane</keyword>
<dbReference type="EC" id="2.7.13.3" evidence="3"/>
<evidence type="ECO:0000256" key="6">
    <source>
        <dbReference type="ARBA" id="ARBA00022679"/>
    </source>
</evidence>
<dbReference type="CDD" id="cd00075">
    <property type="entry name" value="HATPase"/>
    <property type="match status" value="1"/>
</dbReference>
<evidence type="ECO:0000256" key="7">
    <source>
        <dbReference type="ARBA" id="ARBA00022692"/>
    </source>
</evidence>
<name>A0ABS8YHS3_9BACL</name>
<dbReference type="SMART" id="SM00304">
    <property type="entry name" value="HAMP"/>
    <property type="match status" value="1"/>
</dbReference>
<keyword evidence="6" id="KW-0808">Transferase</keyword>
<dbReference type="CDD" id="cd00082">
    <property type="entry name" value="HisKA"/>
    <property type="match status" value="1"/>
</dbReference>
<dbReference type="Proteomes" id="UP001199916">
    <property type="component" value="Unassembled WGS sequence"/>
</dbReference>
<dbReference type="InterPro" id="IPR036097">
    <property type="entry name" value="HisK_dim/P_sf"/>
</dbReference>
<keyword evidence="11 17" id="KW-1133">Transmembrane helix</keyword>
<evidence type="ECO:0000256" key="13">
    <source>
        <dbReference type="ARBA" id="ARBA00023026"/>
    </source>
</evidence>
<evidence type="ECO:0000256" key="3">
    <source>
        <dbReference type="ARBA" id="ARBA00012438"/>
    </source>
</evidence>
<protein>
    <recommendedName>
        <fullName evidence="16">Heme sensor protein HssS</fullName>
        <ecNumber evidence="3">2.7.13.3</ecNumber>
    </recommendedName>
</protein>
<dbReference type="Pfam" id="PF00512">
    <property type="entry name" value="HisKA"/>
    <property type="match status" value="1"/>
</dbReference>
<evidence type="ECO:0000256" key="11">
    <source>
        <dbReference type="ARBA" id="ARBA00022989"/>
    </source>
</evidence>
<dbReference type="InterPro" id="IPR003660">
    <property type="entry name" value="HAMP_dom"/>
</dbReference>
<keyword evidence="10" id="KW-0067">ATP-binding</keyword>
<keyword evidence="13" id="KW-0843">Virulence</keyword>
<comment type="subcellular location">
    <subcellularLocation>
        <location evidence="2">Cell membrane</location>
        <topology evidence="2">Multi-pass membrane protein</topology>
    </subcellularLocation>
</comment>
<dbReference type="PANTHER" id="PTHR45528">
    <property type="entry name" value="SENSOR HISTIDINE KINASE CPXA"/>
    <property type="match status" value="1"/>
</dbReference>
<dbReference type="Gene3D" id="6.10.340.10">
    <property type="match status" value="1"/>
</dbReference>
<reference evidence="20 21" key="1">
    <citation type="submission" date="2021-11" db="EMBL/GenBank/DDBJ databases">
        <title>Draft genome sequence of Paenibacillus profundus YoMME, a new Gram-positive bacteria with exoelectrogenic properties.</title>
        <authorList>
            <person name="Hubenova Y."/>
            <person name="Hubenova E."/>
            <person name="Manasiev Y."/>
            <person name="Peykov S."/>
            <person name="Mitov M."/>
        </authorList>
    </citation>
    <scope>NUCLEOTIDE SEQUENCE [LARGE SCALE GENOMIC DNA]</scope>
    <source>
        <strain evidence="20 21">YoMME</strain>
    </source>
</reference>
<evidence type="ECO:0000313" key="21">
    <source>
        <dbReference type="Proteomes" id="UP001199916"/>
    </source>
</evidence>
<dbReference type="Pfam" id="PF02518">
    <property type="entry name" value="HATPase_c"/>
    <property type="match status" value="1"/>
</dbReference>
<keyword evidence="9 20" id="KW-0418">Kinase</keyword>
<dbReference type="CDD" id="cd06225">
    <property type="entry name" value="HAMP"/>
    <property type="match status" value="1"/>
</dbReference>
<dbReference type="Gene3D" id="3.30.565.10">
    <property type="entry name" value="Histidine kinase-like ATPase, C-terminal domain"/>
    <property type="match status" value="1"/>
</dbReference>
<dbReference type="Gene3D" id="1.10.287.130">
    <property type="match status" value="1"/>
</dbReference>
<dbReference type="SMART" id="SM00387">
    <property type="entry name" value="HATPase_c"/>
    <property type="match status" value="1"/>
</dbReference>